<protein>
    <recommendedName>
        <fullName evidence="2">Right handed beta helix domain-containing protein</fullName>
    </recommendedName>
</protein>
<evidence type="ECO:0000313" key="1">
    <source>
        <dbReference type="EMBL" id="GAF72702.1"/>
    </source>
</evidence>
<sequence>IQNTGKGIWMDWMSQGTRIIGNLCYNNILQDFYSEVNHGPYIVDNNIFLSKCSVWDMSQGGAYVHNLMAGKNNLSPHSRKTPYHLPHSTVVVGLHEISGGDTRFFNNIFVAGYEGNAGQSDPEYKKRSGYGNESYGLEAYNDAVFPVMADGNVYFKGAKPCIKGKNYVEKPGFDPKIEIVEQGENVYLHITLDKPFKSLNNKLVTTKFLGKALIPGQAYENPDGSPLKIDTDYFGKKRNKANPTAGPFENPGQGRLSLKVWPMGQK</sequence>
<gene>
    <name evidence="1" type="ORF">S01H1_13041</name>
</gene>
<proteinExistence type="predicted"/>
<name>X0S9U6_9ZZZZ</name>
<dbReference type="Gene3D" id="2.160.20.10">
    <property type="entry name" value="Single-stranded right-handed beta-helix, Pectin lyase-like"/>
    <property type="match status" value="1"/>
</dbReference>
<dbReference type="InterPro" id="IPR012334">
    <property type="entry name" value="Pectin_lyas_fold"/>
</dbReference>
<organism evidence="1">
    <name type="scientific">marine sediment metagenome</name>
    <dbReference type="NCBI Taxonomy" id="412755"/>
    <lineage>
        <taxon>unclassified sequences</taxon>
        <taxon>metagenomes</taxon>
        <taxon>ecological metagenomes</taxon>
    </lineage>
</organism>
<dbReference type="EMBL" id="BARS01006721">
    <property type="protein sequence ID" value="GAF72702.1"/>
    <property type="molecule type" value="Genomic_DNA"/>
</dbReference>
<accession>X0S9U6</accession>
<evidence type="ECO:0008006" key="2">
    <source>
        <dbReference type="Google" id="ProtNLM"/>
    </source>
</evidence>
<feature type="non-terminal residue" evidence="1">
    <location>
        <position position="1"/>
    </location>
</feature>
<dbReference type="InterPro" id="IPR011050">
    <property type="entry name" value="Pectin_lyase_fold/virulence"/>
</dbReference>
<comment type="caution">
    <text evidence="1">The sequence shown here is derived from an EMBL/GenBank/DDBJ whole genome shotgun (WGS) entry which is preliminary data.</text>
</comment>
<dbReference type="SUPFAM" id="SSF51126">
    <property type="entry name" value="Pectin lyase-like"/>
    <property type="match status" value="1"/>
</dbReference>
<dbReference type="AlphaFoldDB" id="X0S9U6"/>
<reference evidence="1" key="1">
    <citation type="journal article" date="2014" name="Front. Microbiol.">
        <title>High frequency of phylogenetically diverse reductive dehalogenase-homologous genes in deep subseafloor sedimentary metagenomes.</title>
        <authorList>
            <person name="Kawai M."/>
            <person name="Futagami T."/>
            <person name="Toyoda A."/>
            <person name="Takaki Y."/>
            <person name="Nishi S."/>
            <person name="Hori S."/>
            <person name="Arai W."/>
            <person name="Tsubouchi T."/>
            <person name="Morono Y."/>
            <person name="Uchiyama I."/>
            <person name="Ito T."/>
            <person name="Fujiyama A."/>
            <person name="Inagaki F."/>
            <person name="Takami H."/>
        </authorList>
    </citation>
    <scope>NUCLEOTIDE SEQUENCE</scope>
    <source>
        <strain evidence="1">Expedition CK06-06</strain>
    </source>
</reference>